<comment type="caution">
    <text evidence="1">The sequence shown here is derived from an EMBL/GenBank/DDBJ whole genome shotgun (WGS) entry which is preliminary data.</text>
</comment>
<dbReference type="InterPro" id="IPR051404">
    <property type="entry name" value="TA_system_antitoxin"/>
</dbReference>
<proteinExistence type="predicted"/>
<dbReference type="AlphaFoldDB" id="A0A1F5JKM5"/>
<sequence length="81" mass="9207">MKVKKLDYLIKLTYDKAYKGYVADVVNLYGCMSQGKTKEEALVNIEKAIKAYMEAVNLKKDKNSEFTRKSIDTPLPTLLNA</sequence>
<evidence type="ECO:0008006" key="3">
    <source>
        <dbReference type="Google" id="ProtNLM"/>
    </source>
</evidence>
<dbReference type="SUPFAM" id="SSF143100">
    <property type="entry name" value="TTHA1013/TTHA0281-like"/>
    <property type="match status" value="1"/>
</dbReference>
<dbReference type="PANTHER" id="PTHR34504:SF2">
    <property type="entry name" value="UPF0150 PROTEIN SSL0259"/>
    <property type="match status" value="1"/>
</dbReference>
<organism evidence="1 2">
    <name type="scientific">Candidatus Daviesbacteria bacterium RIFCSPHIGHO2_01_FULL_40_11</name>
    <dbReference type="NCBI Taxonomy" id="1797762"/>
    <lineage>
        <taxon>Bacteria</taxon>
        <taxon>Candidatus Daviesiibacteriota</taxon>
    </lineage>
</organism>
<evidence type="ECO:0000313" key="1">
    <source>
        <dbReference type="EMBL" id="OGE29204.1"/>
    </source>
</evidence>
<dbReference type="Proteomes" id="UP000177555">
    <property type="component" value="Unassembled WGS sequence"/>
</dbReference>
<reference evidence="1 2" key="1">
    <citation type="journal article" date="2016" name="Nat. Commun.">
        <title>Thousands of microbial genomes shed light on interconnected biogeochemical processes in an aquifer system.</title>
        <authorList>
            <person name="Anantharaman K."/>
            <person name="Brown C.T."/>
            <person name="Hug L.A."/>
            <person name="Sharon I."/>
            <person name="Castelle C.J."/>
            <person name="Probst A.J."/>
            <person name="Thomas B.C."/>
            <person name="Singh A."/>
            <person name="Wilkins M.J."/>
            <person name="Karaoz U."/>
            <person name="Brodie E.L."/>
            <person name="Williams K.H."/>
            <person name="Hubbard S.S."/>
            <person name="Banfield J.F."/>
        </authorList>
    </citation>
    <scope>NUCLEOTIDE SEQUENCE [LARGE SCALE GENOMIC DNA]</scope>
</reference>
<accession>A0A1F5JKM5</accession>
<dbReference type="Gene3D" id="3.30.160.250">
    <property type="match status" value="1"/>
</dbReference>
<protein>
    <recommendedName>
        <fullName evidence="3">HicB-like antitoxin of toxin-antitoxin system domain-containing protein</fullName>
    </recommendedName>
</protein>
<dbReference type="EMBL" id="MFCP01000009">
    <property type="protein sequence ID" value="OGE29204.1"/>
    <property type="molecule type" value="Genomic_DNA"/>
</dbReference>
<dbReference type="PANTHER" id="PTHR34504">
    <property type="entry name" value="ANTITOXIN HICB"/>
    <property type="match status" value="1"/>
</dbReference>
<dbReference type="InterPro" id="IPR035069">
    <property type="entry name" value="TTHA1013/TTHA0281-like"/>
</dbReference>
<gene>
    <name evidence="1" type="ORF">A2867_02805</name>
</gene>
<name>A0A1F5JKM5_9BACT</name>
<evidence type="ECO:0000313" key="2">
    <source>
        <dbReference type="Proteomes" id="UP000177555"/>
    </source>
</evidence>